<keyword evidence="4" id="KW-1185">Reference proteome</keyword>
<dbReference type="NCBIfam" id="TIGR00792">
    <property type="entry name" value="gph"/>
    <property type="match status" value="1"/>
</dbReference>
<feature type="transmembrane region" description="Helical" evidence="2">
    <location>
        <begin position="305"/>
        <end position="324"/>
    </location>
</feature>
<dbReference type="InterPro" id="IPR039672">
    <property type="entry name" value="MFS_2"/>
</dbReference>
<feature type="transmembrane region" description="Helical" evidence="2">
    <location>
        <begin position="152"/>
        <end position="173"/>
    </location>
</feature>
<dbReference type="PANTHER" id="PTHR11328:SF24">
    <property type="entry name" value="MAJOR FACILITATOR SUPERFAMILY (MFS) PROFILE DOMAIN-CONTAINING PROTEIN"/>
    <property type="match status" value="1"/>
</dbReference>
<dbReference type="CDD" id="cd17332">
    <property type="entry name" value="MFS_MelB_like"/>
    <property type="match status" value="1"/>
</dbReference>
<feature type="transmembrane region" description="Helical" evidence="2">
    <location>
        <begin position="372"/>
        <end position="395"/>
    </location>
</feature>
<dbReference type="Proteomes" id="UP000446786">
    <property type="component" value="Unassembled WGS sequence"/>
</dbReference>
<dbReference type="GO" id="GO:0008643">
    <property type="term" value="P:carbohydrate transport"/>
    <property type="evidence" value="ECO:0007669"/>
    <property type="project" value="InterPro"/>
</dbReference>
<feature type="transmembrane region" description="Helical" evidence="2">
    <location>
        <begin position="185"/>
        <end position="205"/>
    </location>
</feature>
<sequence>MARQSDEKIGLREKVGYGVGDLASGLYLNFFGVFLFYYFVDLGSVAPAAIALMLLLSKLVDAFTDPMMGAIADRTRTRWGRYRPYLLFGALPFGLFGAAVFLFPDMAPGPMLVYAYVTYGLAMLAYTAVNVPYGGLLGTISPSASERSSVTAYRMFFSALSGILLGLLGTTLIRELGGGDEARGILLTMTCIALFGTFCIWISFATTKERIPPTESHGSIWGDVRVLVRTGPWLAVAAAAILGVLAIAARFASAKFFFKYVAGDDGTPVFAFLDRLGLFLTALAIGQISGVVLGNYLRHGLEKRTIIILGGALKCSGILLFYILPLDAVWPQTLIQLLIGVGFGLLMVMSFSMFTDIAEYVDWKSGLQMTGLVVAASVFAVKVGVGLGSAVPGFVMELTGFDASAPTQSESALVGIQLAFALIPAAALAPAIVAISFYRLDRARISQVEAELSSRRLANS</sequence>
<comment type="similarity">
    <text evidence="1">Belongs to the sodium:galactoside symporter (TC 2.A.2) family.</text>
</comment>
<reference evidence="3 4" key="1">
    <citation type="submission" date="2019-12" db="EMBL/GenBank/DDBJ databases">
        <title>Genomic-based taxomic classification of the family Erythrobacteraceae.</title>
        <authorList>
            <person name="Xu L."/>
        </authorList>
    </citation>
    <scope>NUCLEOTIDE SEQUENCE [LARGE SCALE GENOMIC DNA]</scope>
    <source>
        <strain evidence="3 4">JCM 16677</strain>
    </source>
</reference>
<dbReference type="PANTHER" id="PTHR11328">
    <property type="entry name" value="MAJOR FACILITATOR SUPERFAMILY DOMAIN-CONTAINING PROTEIN"/>
    <property type="match status" value="1"/>
</dbReference>
<dbReference type="GO" id="GO:0005886">
    <property type="term" value="C:plasma membrane"/>
    <property type="evidence" value="ECO:0007669"/>
    <property type="project" value="TreeGrafter"/>
</dbReference>
<dbReference type="InterPro" id="IPR001927">
    <property type="entry name" value="Na/Gal_symport"/>
</dbReference>
<feature type="transmembrane region" description="Helical" evidence="2">
    <location>
        <begin position="415"/>
        <end position="438"/>
    </location>
</feature>
<dbReference type="SUPFAM" id="SSF103473">
    <property type="entry name" value="MFS general substrate transporter"/>
    <property type="match status" value="1"/>
</dbReference>
<keyword evidence="2" id="KW-0812">Transmembrane</keyword>
<evidence type="ECO:0000256" key="2">
    <source>
        <dbReference type="SAM" id="Phobius"/>
    </source>
</evidence>
<feature type="transmembrane region" description="Helical" evidence="2">
    <location>
        <begin position="330"/>
        <end position="351"/>
    </location>
</feature>
<feature type="transmembrane region" description="Helical" evidence="2">
    <location>
        <begin position="116"/>
        <end position="140"/>
    </location>
</feature>
<dbReference type="OrthoDB" id="7584869at2"/>
<dbReference type="InterPro" id="IPR036259">
    <property type="entry name" value="MFS_trans_sf"/>
</dbReference>
<gene>
    <name evidence="3" type="ORF">GRI94_13265</name>
</gene>
<dbReference type="GO" id="GO:0006814">
    <property type="term" value="P:sodium ion transport"/>
    <property type="evidence" value="ECO:0007669"/>
    <property type="project" value="InterPro"/>
</dbReference>
<organism evidence="3 4">
    <name type="scientific">Parerythrobacter jejuensis</name>
    <dbReference type="NCBI Taxonomy" id="795812"/>
    <lineage>
        <taxon>Bacteria</taxon>
        <taxon>Pseudomonadati</taxon>
        <taxon>Pseudomonadota</taxon>
        <taxon>Alphaproteobacteria</taxon>
        <taxon>Sphingomonadales</taxon>
        <taxon>Erythrobacteraceae</taxon>
        <taxon>Parerythrobacter</taxon>
    </lineage>
</organism>
<feature type="transmembrane region" description="Helical" evidence="2">
    <location>
        <begin position="45"/>
        <end position="64"/>
    </location>
</feature>
<evidence type="ECO:0000313" key="4">
    <source>
        <dbReference type="Proteomes" id="UP000446786"/>
    </source>
</evidence>
<feature type="transmembrane region" description="Helical" evidence="2">
    <location>
        <begin position="85"/>
        <end position="104"/>
    </location>
</feature>
<accession>A0A845AT68</accession>
<comment type="caution">
    <text evidence="3">The sequence shown here is derived from an EMBL/GenBank/DDBJ whole genome shotgun (WGS) entry which is preliminary data.</text>
</comment>
<keyword evidence="2" id="KW-0472">Membrane</keyword>
<proteinExistence type="inferred from homology"/>
<name>A0A845AT68_9SPHN</name>
<dbReference type="RefSeq" id="WP_160780101.1">
    <property type="nucleotide sequence ID" value="NZ_BAAAZF010000001.1"/>
</dbReference>
<keyword evidence="2" id="KW-1133">Transmembrane helix</keyword>
<feature type="transmembrane region" description="Helical" evidence="2">
    <location>
        <begin position="226"/>
        <end position="249"/>
    </location>
</feature>
<feature type="transmembrane region" description="Helical" evidence="2">
    <location>
        <begin position="269"/>
        <end position="293"/>
    </location>
</feature>
<protein>
    <submittedName>
        <fullName evidence="3">MFS transporter</fullName>
    </submittedName>
</protein>
<dbReference type="GO" id="GO:0015293">
    <property type="term" value="F:symporter activity"/>
    <property type="evidence" value="ECO:0007669"/>
    <property type="project" value="InterPro"/>
</dbReference>
<dbReference type="Pfam" id="PF13347">
    <property type="entry name" value="MFS_2"/>
    <property type="match status" value="1"/>
</dbReference>
<dbReference type="EMBL" id="WTYE01000001">
    <property type="protein sequence ID" value="MXP32794.1"/>
    <property type="molecule type" value="Genomic_DNA"/>
</dbReference>
<dbReference type="AlphaFoldDB" id="A0A845AT68"/>
<dbReference type="Gene3D" id="1.20.1250.20">
    <property type="entry name" value="MFS general substrate transporter like domains"/>
    <property type="match status" value="1"/>
</dbReference>
<evidence type="ECO:0000313" key="3">
    <source>
        <dbReference type="EMBL" id="MXP32794.1"/>
    </source>
</evidence>
<feature type="transmembrane region" description="Helical" evidence="2">
    <location>
        <begin position="21"/>
        <end position="39"/>
    </location>
</feature>
<evidence type="ECO:0000256" key="1">
    <source>
        <dbReference type="ARBA" id="ARBA00009617"/>
    </source>
</evidence>